<sequence length="1767" mass="195629">MRKVLNFVKGKRDDKKDTSLSLNVTNISVEITDPAGVTTPSDDYDFVGTTQQCTDYEVDLSGKDKSITKLHKAAWVGNMEKVKSHLKKIDVNVVDASNRTPLHLAAAQGHIGVVWFLLSNKAATDVYDAGGKTSLLKAVEGGYKEIVSNMLEKGADINAPDSDGNTALHIATKLGCYDIATVLLKNGANFEGANKKGEFALHIATTAEHMDLVELLLRYGAAVNVTDADARTPLMLAARCGNAPLVELFLEYGAKRDMLDNSSFTAQDYAINKGYSDLAALLVTAAVDRIEEEDKLDETETDSSPQHMDKQRSVSSGSLVPANGSQVDISEVAAEDGDSWNDSQLSESIKETKIPPAKMTKFFQPSSDDENDQKEDQSPVKEEKNVHDSPHSCVIPPPLKPPRSWDLIQAGMIDDNTGSEVKRCSLTALGTLRSRRESFNDSVKSDAESPMSLKDGVDIKDLEKGDVVTSKTNSSSKVAETVVVKKDKSDLSAVESDWDSDESLPLDKISAPEKESLSPKPSHQISVDVHHESADDDDLPAPPSPSQLAVPDDPGFLQVTNQSAPGSGAVSPEPVSEKRARMLLMQNQQSVELTLTDDRTEDKSDHSEGSPSALPKDVEGETTEQPLSPSIIGTLGREGTMLGYEEVWESNAAFDPSSPTSLNQDCVIPTSHSLPRIDEKVETSETSEGEQSPSSQIIIDLDQSKIIEISNIDIVRSPLGRSVCTIPPPAPLALVGKSEEVEDLTKKPQDTRLSSAKRHVRNKSIFQMPLPIETAHQQEQMIPHLHITSAQAIHDQMINRQLECYDIAIRDLAVSPPSKQESARAENLNPITIKALKSDEVVLSESFVDKGHRIMPDLLAGSKVAALAAAFGGESTHSKPSQTSKPDDVAFPTQDEGDVIGEDESESDGGQTNHKQGSIEKPIRKKRLSLIAMQKLEPTGSQGSQSQEKGDTYVSSSDSEEEPAYWGSAGMNKVLRQSTVIQKGPDGQVVDPSNVLSPGSLSLEDIEHTSTSGSSNEDVTAPVEDVKLGFRSSNTSNPGEKDSKLSVADSDAESGASQTDGTPSHSYAKGHESLLKQHLQAVTEERGRLAETTVELGEKTERLMYELADAREAARARDEVISMLQIQLQRLEESHIKGLEEVQTHRFHLDSRDQELRHLEEVCRKAQEETVHLKEIIRLKDREIANLTLMRANRDEEVQMHSIARDKEKDMTINELRIHLKYVEQERDRLKETLVTMEHQQASLQARTEALVEENARTSAQIANDLRSAQEETNKWRNLYESCLLKLEAMDSTQVKVLLDAKSSENEATHAYRNEILSAVERLEKEKDADRQIWQAKIKEEVGNAVQLLKSEYEKVEQTLRKHNATLEAMVEKLQIDHDIAVKRQESLENQLRGAQNELQHNKRDASELSQLQLELSRVKHQALTDQNKLKTLESELDMKEQSLADLKKNLEIVRHEKKDLSALISAMREREEIQKESALELVQMQETDDYPSVINNLLKENGDLKLTIDQLNMQIRHLHVEHTASVEQLQLERVRIGALTGQSSQDAAVVKVAQQLENSFLQEREELLKQITELKTKLHKRDTSPSSANLCNASAMTDQVRWNQSGLMGVVQKQKDEIEGLKSECAKLRSSSKSPSPSPNRVPPEIKPRPGKPSPKSPATTPDTIDLLKPMRKDEVEQTNEPSKEYLQPYICRRCSSPLSLSPNKLQIRKSHTETQTVEGCESPAHMSKCSSPRHSWNKKVSIDVFMYLLFYLFSLRNGYLEYQCG</sequence>
<feature type="coiled-coil region" evidence="4">
    <location>
        <begin position="1339"/>
        <end position="1464"/>
    </location>
</feature>
<feature type="compositionally biased region" description="Basic and acidic residues" evidence="5">
    <location>
        <begin position="435"/>
        <end position="447"/>
    </location>
</feature>
<feature type="compositionally biased region" description="Polar residues" evidence="5">
    <location>
        <begin position="684"/>
        <end position="695"/>
    </location>
</feature>
<evidence type="ECO:0000313" key="7">
    <source>
        <dbReference type="Proteomes" id="UP001075354"/>
    </source>
</evidence>
<comment type="caution">
    <text evidence="6">The sequence shown here is derived from an EMBL/GenBank/DDBJ whole genome shotgun (WGS) entry which is preliminary data.</text>
</comment>
<feature type="repeat" description="ANK" evidence="3">
    <location>
        <begin position="196"/>
        <end position="228"/>
    </location>
</feature>
<dbReference type="Proteomes" id="UP001075354">
    <property type="component" value="Chromosome 1"/>
</dbReference>
<feature type="repeat" description="ANK" evidence="3">
    <location>
        <begin position="229"/>
        <end position="261"/>
    </location>
</feature>
<dbReference type="PROSITE" id="PS50297">
    <property type="entry name" value="ANK_REP_REGION"/>
    <property type="match status" value="5"/>
</dbReference>
<dbReference type="InterPro" id="IPR002110">
    <property type="entry name" value="Ankyrin_rpt"/>
</dbReference>
<dbReference type="PANTHER" id="PTHR24173">
    <property type="entry name" value="ANKYRIN REPEAT CONTAINING"/>
    <property type="match status" value="1"/>
</dbReference>
<feature type="compositionally biased region" description="Polar residues" evidence="5">
    <location>
        <begin position="1055"/>
        <end position="1065"/>
    </location>
</feature>
<dbReference type="SMART" id="SM00248">
    <property type="entry name" value="ANK"/>
    <property type="match status" value="6"/>
</dbReference>
<feature type="compositionally biased region" description="Basic and acidic residues" evidence="5">
    <location>
        <begin position="455"/>
        <end position="466"/>
    </location>
</feature>
<dbReference type="EMBL" id="JAPTSV010000001">
    <property type="protein sequence ID" value="KAJ1532111.1"/>
    <property type="molecule type" value="Genomic_DNA"/>
</dbReference>
<feature type="repeat" description="ANK" evidence="3">
    <location>
        <begin position="97"/>
        <end position="129"/>
    </location>
</feature>
<feature type="region of interest" description="Disordered" evidence="5">
    <location>
        <begin position="873"/>
        <end position="923"/>
    </location>
</feature>
<reference evidence="6" key="1">
    <citation type="submission" date="2022-12" db="EMBL/GenBank/DDBJ databases">
        <title>Chromosome-level genome assembly of the bean flower thrips Megalurothrips usitatus.</title>
        <authorList>
            <person name="Ma L."/>
            <person name="Liu Q."/>
            <person name="Li H."/>
            <person name="Cai W."/>
        </authorList>
    </citation>
    <scope>NUCLEOTIDE SEQUENCE</scope>
    <source>
        <strain evidence="6">Cailab_2022a</strain>
    </source>
</reference>
<evidence type="ECO:0000256" key="3">
    <source>
        <dbReference type="PROSITE-ProRule" id="PRU00023"/>
    </source>
</evidence>
<dbReference type="PRINTS" id="PR01415">
    <property type="entry name" value="ANKYRIN"/>
</dbReference>
<feature type="region of interest" description="Disordered" evidence="5">
    <location>
        <begin position="1626"/>
        <end position="1683"/>
    </location>
</feature>
<keyword evidence="1" id="KW-0677">Repeat</keyword>
<protein>
    <recommendedName>
        <fullName evidence="8">Ankyrin repeat domain-containing protein 26-like</fullName>
    </recommendedName>
</protein>
<dbReference type="SUPFAM" id="SSF48403">
    <property type="entry name" value="Ankyrin repeat"/>
    <property type="match status" value="1"/>
</dbReference>
<dbReference type="Pfam" id="PF00023">
    <property type="entry name" value="Ank"/>
    <property type="match status" value="1"/>
</dbReference>
<evidence type="ECO:0000256" key="4">
    <source>
        <dbReference type="SAM" id="Coils"/>
    </source>
</evidence>
<feature type="compositionally biased region" description="Polar residues" evidence="5">
    <location>
        <begin position="1009"/>
        <end position="1018"/>
    </location>
</feature>
<dbReference type="Gene3D" id="1.25.40.20">
    <property type="entry name" value="Ankyrin repeat-containing domain"/>
    <property type="match status" value="2"/>
</dbReference>
<name>A0AAV7Y6G3_9NEOP</name>
<dbReference type="InterPro" id="IPR036770">
    <property type="entry name" value="Ankyrin_rpt-contain_sf"/>
</dbReference>
<proteinExistence type="predicted"/>
<evidence type="ECO:0000256" key="5">
    <source>
        <dbReference type="SAM" id="MobiDB-lite"/>
    </source>
</evidence>
<feature type="region of interest" description="Disordered" evidence="5">
    <location>
        <begin position="435"/>
        <end position="634"/>
    </location>
</feature>
<feature type="region of interest" description="Disordered" evidence="5">
    <location>
        <begin position="293"/>
        <end position="402"/>
    </location>
</feature>
<accession>A0AAV7Y6G3</accession>
<feature type="compositionally biased region" description="Basic and acidic residues" evidence="5">
    <location>
        <begin position="596"/>
        <end position="608"/>
    </location>
</feature>
<feature type="compositionally biased region" description="Basic and acidic residues" evidence="5">
    <location>
        <begin position="374"/>
        <end position="390"/>
    </location>
</feature>
<feature type="repeat" description="ANK" evidence="3">
    <location>
        <begin position="163"/>
        <end position="195"/>
    </location>
</feature>
<feature type="compositionally biased region" description="Acidic residues" evidence="5">
    <location>
        <begin position="895"/>
        <end position="907"/>
    </location>
</feature>
<feature type="compositionally biased region" description="Polar residues" evidence="5">
    <location>
        <begin position="313"/>
        <end position="328"/>
    </location>
</feature>
<feature type="repeat" description="ANK" evidence="3">
    <location>
        <begin position="130"/>
        <end position="162"/>
    </location>
</feature>
<evidence type="ECO:0000256" key="1">
    <source>
        <dbReference type="ARBA" id="ARBA00022737"/>
    </source>
</evidence>
<dbReference type="PANTHER" id="PTHR24173:SF74">
    <property type="entry name" value="ANKYRIN REPEAT DOMAIN-CONTAINING PROTEIN 16"/>
    <property type="match status" value="1"/>
</dbReference>
<organism evidence="6 7">
    <name type="scientific">Megalurothrips usitatus</name>
    <name type="common">bean blossom thrips</name>
    <dbReference type="NCBI Taxonomy" id="439358"/>
    <lineage>
        <taxon>Eukaryota</taxon>
        <taxon>Metazoa</taxon>
        <taxon>Ecdysozoa</taxon>
        <taxon>Arthropoda</taxon>
        <taxon>Hexapoda</taxon>
        <taxon>Insecta</taxon>
        <taxon>Pterygota</taxon>
        <taxon>Neoptera</taxon>
        <taxon>Paraneoptera</taxon>
        <taxon>Thysanoptera</taxon>
        <taxon>Terebrantia</taxon>
        <taxon>Thripoidea</taxon>
        <taxon>Thripidae</taxon>
        <taxon>Megalurothrips</taxon>
    </lineage>
</organism>
<keyword evidence="2 3" id="KW-0040">ANK repeat</keyword>
<keyword evidence="7" id="KW-1185">Reference proteome</keyword>
<dbReference type="Pfam" id="PF12796">
    <property type="entry name" value="Ank_2"/>
    <property type="match status" value="2"/>
</dbReference>
<feature type="region of interest" description="Disordered" evidence="5">
    <location>
        <begin position="654"/>
        <end position="695"/>
    </location>
</feature>
<evidence type="ECO:0008006" key="8">
    <source>
        <dbReference type="Google" id="ProtNLM"/>
    </source>
</evidence>
<feature type="compositionally biased region" description="Low complexity" evidence="5">
    <location>
        <begin position="467"/>
        <end position="478"/>
    </location>
</feature>
<evidence type="ECO:0000256" key="2">
    <source>
        <dbReference type="ARBA" id="ARBA00023043"/>
    </source>
</evidence>
<gene>
    <name evidence="6" type="ORF">ONE63_000738</name>
</gene>
<feature type="region of interest" description="Disordered" evidence="5">
    <location>
        <begin position="936"/>
        <end position="1068"/>
    </location>
</feature>
<dbReference type="PROSITE" id="PS50088">
    <property type="entry name" value="ANK_REPEAT"/>
    <property type="match status" value="5"/>
</dbReference>
<feature type="coiled-coil region" evidence="4">
    <location>
        <begin position="1213"/>
        <end position="1247"/>
    </location>
</feature>
<evidence type="ECO:0000313" key="6">
    <source>
        <dbReference type="EMBL" id="KAJ1532111.1"/>
    </source>
</evidence>
<feature type="compositionally biased region" description="Polar residues" evidence="5">
    <location>
        <begin position="939"/>
        <end position="957"/>
    </location>
</feature>
<keyword evidence="4" id="KW-0175">Coiled coil</keyword>